<dbReference type="PANTHER" id="PTHR31297:SF43">
    <property type="entry name" value="GLUCAN 1,3-BETA-GLUCOSIDASE 3"/>
    <property type="match status" value="1"/>
</dbReference>
<dbReference type="OrthoDB" id="1887033at2759"/>
<dbReference type="PANTHER" id="PTHR31297">
    <property type="entry name" value="GLUCAN ENDO-1,6-BETA-GLUCOSIDASE B"/>
    <property type="match status" value="1"/>
</dbReference>
<dbReference type="Proteomes" id="UP000186601">
    <property type="component" value="Unassembled WGS sequence"/>
</dbReference>
<dbReference type="AlphaFoldDB" id="A0A2R6PNA7"/>
<keyword evidence="7" id="KW-1185">Reference proteome</keyword>
<gene>
    <name evidence="6" type="ORF">PHLCEN_2v4517</name>
</gene>
<accession>A0A2R6PNA7</accession>
<comment type="similarity">
    <text evidence="1">Belongs to the glycosyl hydrolase 5 (cellulase A) family.</text>
</comment>
<organism evidence="6 7">
    <name type="scientific">Hermanssonia centrifuga</name>
    <dbReference type="NCBI Taxonomy" id="98765"/>
    <lineage>
        <taxon>Eukaryota</taxon>
        <taxon>Fungi</taxon>
        <taxon>Dikarya</taxon>
        <taxon>Basidiomycota</taxon>
        <taxon>Agaricomycotina</taxon>
        <taxon>Agaricomycetes</taxon>
        <taxon>Polyporales</taxon>
        <taxon>Meruliaceae</taxon>
        <taxon>Hermanssonia</taxon>
    </lineage>
</organism>
<dbReference type="GO" id="GO:0009986">
    <property type="term" value="C:cell surface"/>
    <property type="evidence" value="ECO:0007669"/>
    <property type="project" value="TreeGrafter"/>
</dbReference>
<dbReference type="InterPro" id="IPR001547">
    <property type="entry name" value="Glyco_hydro_5"/>
</dbReference>
<sequence length="703" mass="77298">MFLAGYQEGDYCITYAEPEDGDYDGHKGIEPRPPVTFEHSAGTITGESPVFYAVFDTPRVLSYREFRVVLQRPVLTVTARLLSISLLFFVRPDPRFDILDPTITSFYSPNMQLTSGNFTALLQTLGLTQGLFKPIPDLGVQGQVASGYPHSPAVPIRVSSGDSAQTDNDPCYREPYYPAPLGEQTFPPFDPAKASVYRYRQQQFVHEAWMTPSLFTCASGDQISELDIAYGWGSTTAARAVLERHWDTFIQNSDFQYLASIGINTVRLPIGYWSLGPDFCQGTPYANVADVYQNSWPRVLRTINMAEAAGIGVLVDLHGAPGSQNGQQHSGISDGNTGLFDDPTYINQTMAVLTFLTEQLADVSNVVGIQILNEPQNVPSLEDFYTTAINTMRQVSPEAARLPLYIHDGFDLERFSEYVAARTDFVVQDHHSYFVFTPSDDSEPASQHTSDIQNGIAATLTSASNQQRRNLVVDEFSCALTDQSLQGESDPGETRREFCTGQMQVYANATAGWSFWAYRKEQCEDDPGWCFTAAVGNALPSTFFSYGIATTSQEPSQLPDMSALAEGMSPPSMSAQSTAQSPYDSTPYPGYDSANPSVPPPFRRMIQSRQKLARTPNNLNERDEDNTGAIQQTMTRGYSDGFLTAKIFALYGMSKLGFTGQYIVDSMAALGPDVVHPGMEGYYHDWFTTGLADGEATVGAGLT</sequence>
<dbReference type="Pfam" id="PF00150">
    <property type="entry name" value="Cellulase"/>
    <property type="match status" value="1"/>
</dbReference>
<evidence type="ECO:0000313" key="7">
    <source>
        <dbReference type="Proteomes" id="UP000186601"/>
    </source>
</evidence>
<dbReference type="GO" id="GO:0005576">
    <property type="term" value="C:extracellular region"/>
    <property type="evidence" value="ECO:0007669"/>
    <property type="project" value="TreeGrafter"/>
</dbReference>
<proteinExistence type="inferred from homology"/>
<dbReference type="GO" id="GO:0009251">
    <property type="term" value="P:glucan catabolic process"/>
    <property type="evidence" value="ECO:0007669"/>
    <property type="project" value="TreeGrafter"/>
</dbReference>
<keyword evidence="2" id="KW-0378">Hydrolase</keyword>
<dbReference type="Gene3D" id="3.20.20.80">
    <property type="entry name" value="Glycosidases"/>
    <property type="match status" value="1"/>
</dbReference>
<dbReference type="InterPro" id="IPR050386">
    <property type="entry name" value="Glycosyl_hydrolase_5"/>
</dbReference>
<dbReference type="GO" id="GO:0046557">
    <property type="term" value="F:glucan endo-1,6-beta-glucosidase activity"/>
    <property type="evidence" value="ECO:0007669"/>
    <property type="project" value="TreeGrafter"/>
</dbReference>
<evidence type="ECO:0000256" key="3">
    <source>
        <dbReference type="ARBA" id="ARBA00023295"/>
    </source>
</evidence>
<evidence type="ECO:0000256" key="4">
    <source>
        <dbReference type="SAM" id="MobiDB-lite"/>
    </source>
</evidence>
<evidence type="ECO:0000259" key="5">
    <source>
        <dbReference type="Pfam" id="PF00150"/>
    </source>
</evidence>
<dbReference type="InterPro" id="IPR017853">
    <property type="entry name" value="GH"/>
</dbReference>
<evidence type="ECO:0000313" key="6">
    <source>
        <dbReference type="EMBL" id="PSR94089.1"/>
    </source>
</evidence>
<protein>
    <recommendedName>
        <fullName evidence="5">Glycoside hydrolase family 5 domain-containing protein</fullName>
    </recommendedName>
</protein>
<reference evidence="6 7" key="1">
    <citation type="submission" date="2018-02" db="EMBL/GenBank/DDBJ databases">
        <title>Genome sequence of the basidiomycete white-rot fungus Phlebia centrifuga.</title>
        <authorList>
            <person name="Granchi Z."/>
            <person name="Peng M."/>
            <person name="de Vries R.P."/>
            <person name="Hilden K."/>
            <person name="Makela M.R."/>
            <person name="Grigoriev I."/>
            <person name="Riley R."/>
        </authorList>
    </citation>
    <scope>NUCLEOTIDE SEQUENCE [LARGE SCALE GENOMIC DNA]</scope>
    <source>
        <strain evidence="6 7">FBCC195</strain>
    </source>
</reference>
<name>A0A2R6PNA7_9APHY</name>
<dbReference type="STRING" id="98765.A0A2R6PNA7"/>
<comment type="caution">
    <text evidence="6">The sequence shown here is derived from an EMBL/GenBank/DDBJ whole genome shotgun (WGS) entry which is preliminary data.</text>
</comment>
<dbReference type="SUPFAM" id="SSF51445">
    <property type="entry name" value="(Trans)glycosidases"/>
    <property type="match status" value="1"/>
</dbReference>
<feature type="compositionally biased region" description="Polar residues" evidence="4">
    <location>
        <begin position="571"/>
        <end position="584"/>
    </location>
</feature>
<feature type="domain" description="Glycoside hydrolase family 5" evidence="5">
    <location>
        <begin position="244"/>
        <end position="519"/>
    </location>
</feature>
<feature type="region of interest" description="Disordered" evidence="4">
    <location>
        <begin position="555"/>
        <end position="601"/>
    </location>
</feature>
<dbReference type="EMBL" id="MLYV02000463">
    <property type="protein sequence ID" value="PSR94089.1"/>
    <property type="molecule type" value="Genomic_DNA"/>
</dbReference>
<keyword evidence="3" id="KW-0326">Glycosidase</keyword>
<evidence type="ECO:0000256" key="1">
    <source>
        <dbReference type="ARBA" id="ARBA00005641"/>
    </source>
</evidence>
<evidence type="ECO:0000256" key="2">
    <source>
        <dbReference type="ARBA" id="ARBA00022801"/>
    </source>
</evidence>